<comment type="caution">
    <text evidence="1">The sequence shown here is derived from an EMBL/GenBank/DDBJ whole genome shotgun (WGS) entry which is preliminary data.</text>
</comment>
<organism evidence="1 2">
    <name type="scientific">Polarella glacialis</name>
    <name type="common">Dinoflagellate</name>
    <dbReference type="NCBI Taxonomy" id="89957"/>
    <lineage>
        <taxon>Eukaryota</taxon>
        <taxon>Sar</taxon>
        <taxon>Alveolata</taxon>
        <taxon>Dinophyceae</taxon>
        <taxon>Suessiales</taxon>
        <taxon>Suessiaceae</taxon>
        <taxon>Polarella</taxon>
    </lineage>
</organism>
<keyword evidence="2" id="KW-1185">Reference proteome</keyword>
<dbReference type="AlphaFoldDB" id="A0A813EGH6"/>
<evidence type="ECO:0000313" key="1">
    <source>
        <dbReference type="EMBL" id="CAE8596732.1"/>
    </source>
</evidence>
<sequence>MRRNTFDGTSSGSGSGGAAIDVPIAQSCRVEVLPGRQFPSFAAGDVGTVKRVDEEAFIQACLGQPIRNAADAEIGLKVVQTIDAMYRSAKSGLAETISMTVAS</sequence>
<name>A0A813EGH6_POLGL</name>
<dbReference type="Gene3D" id="3.30.360.10">
    <property type="entry name" value="Dihydrodipicolinate Reductase, domain 2"/>
    <property type="match status" value="1"/>
</dbReference>
<protein>
    <submittedName>
        <fullName evidence="1">Uncharacterized protein</fullName>
    </submittedName>
</protein>
<dbReference type="Proteomes" id="UP000654075">
    <property type="component" value="Unassembled WGS sequence"/>
</dbReference>
<gene>
    <name evidence="1" type="ORF">PGLA1383_LOCUS15191</name>
</gene>
<reference evidence="1" key="1">
    <citation type="submission" date="2021-02" db="EMBL/GenBank/DDBJ databases">
        <authorList>
            <person name="Dougan E. K."/>
            <person name="Rhodes N."/>
            <person name="Thang M."/>
            <person name="Chan C."/>
        </authorList>
    </citation>
    <scope>NUCLEOTIDE SEQUENCE</scope>
</reference>
<dbReference type="OrthoDB" id="446809at2759"/>
<proteinExistence type="predicted"/>
<evidence type="ECO:0000313" key="2">
    <source>
        <dbReference type="Proteomes" id="UP000654075"/>
    </source>
</evidence>
<dbReference type="EMBL" id="CAJNNV010008860">
    <property type="protein sequence ID" value="CAE8596732.1"/>
    <property type="molecule type" value="Genomic_DNA"/>
</dbReference>
<accession>A0A813EGH6</accession>